<dbReference type="Pfam" id="PF16437">
    <property type="entry name" value="DUF5034"/>
    <property type="match status" value="1"/>
</dbReference>
<proteinExistence type="predicted"/>
<evidence type="ECO:0000313" key="2">
    <source>
        <dbReference type="EMBL" id="KAB2817830.1"/>
    </source>
</evidence>
<sequence length="196" mass="21601">MKIKTVLLALALISFADVILVACCDCDSEPAGLYKICDINIANLDNSDLQITVASDTVPKEAYALELNLNITTNEQCAKSMTLFSGAYATSCECAIDYYTDNPIVDLRVVSTNDINPNLPAGTDLSNYFYLFDGFEYIPSSTIIGNYVIDDYRTVITHQLRLMEYPEASGMQTFVVTIELEDGTVHSSQAPTIYLK</sequence>
<comment type="caution">
    <text evidence="2">The sequence shown here is derived from an EMBL/GenBank/DDBJ whole genome shotgun (WGS) entry which is preliminary data.</text>
</comment>
<dbReference type="InterPro" id="IPR032215">
    <property type="entry name" value="DUF5034"/>
</dbReference>
<name>A0A6L3ZL07_9FLAO</name>
<feature type="chain" id="PRO_5027011379" evidence="1">
    <location>
        <begin position="23"/>
        <end position="196"/>
    </location>
</feature>
<evidence type="ECO:0000313" key="3">
    <source>
        <dbReference type="Proteomes" id="UP000484164"/>
    </source>
</evidence>
<dbReference type="AlphaFoldDB" id="A0A6L3ZL07"/>
<accession>A0A6L3ZL07</accession>
<reference evidence="2 3" key="1">
    <citation type="submission" date="2019-10" db="EMBL/GenBank/DDBJ databases">
        <title>Genome sequence of Phaeocystidibacter marisrubri JCM30614 (type strain).</title>
        <authorList>
            <person name="Bowman J.P."/>
        </authorList>
    </citation>
    <scope>NUCLEOTIDE SEQUENCE [LARGE SCALE GENOMIC DNA]</scope>
    <source>
        <strain evidence="2 3">JCM 30614</strain>
    </source>
</reference>
<protein>
    <submittedName>
        <fullName evidence="2">DUF5034 domain-containing protein</fullName>
    </submittedName>
</protein>
<organism evidence="2 3">
    <name type="scientific">Phaeocystidibacter marisrubri</name>
    <dbReference type="NCBI Taxonomy" id="1577780"/>
    <lineage>
        <taxon>Bacteria</taxon>
        <taxon>Pseudomonadati</taxon>
        <taxon>Bacteroidota</taxon>
        <taxon>Flavobacteriia</taxon>
        <taxon>Flavobacteriales</taxon>
        <taxon>Phaeocystidibacteraceae</taxon>
        <taxon>Phaeocystidibacter</taxon>
    </lineage>
</organism>
<keyword evidence="3" id="KW-1185">Reference proteome</keyword>
<keyword evidence="1" id="KW-0732">Signal</keyword>
<gene>
    <name evidence="2" type="ORF">F8C82_05350</name>
</gene>
<feature type="signal peptide" evidence="1">
    <location>
        <begin position="1"/>
        <end position="22"/>
    </location>
</feature>
<dbReference type="Proteomes" id="UP000484164">
    <property type="component" value="Unassembled WGS sequence"/>
</dbReference>
<dbReference type="EMBL" id="WBVQ01000001">
    <property type="protein sequence ID" value="KAB2817830.1"/>
    <property type="molecule type" value="Genomic_DNA"/>
</dbReference>
<dbReference type="RefSeq" id="WP_151692518.1">
    <property type="nucleotide sequence ID" value="NZ_BMGX01000002.1"/>
</dbReference>
<evidence type="ECO:0000256" key="1">
    <source>
        <dbReference type="SAM" id="SignalP"/>
    </source>
</evidence>